<reference evidence="1" key="1">
    <citation type="journal article" date="2012" name="Nat. Genet.">
        <title>Whole-genome sequence of Schistosoma haematobium.</title>
        <authorList>
            <person name="Young N.D."/>
            <person name="Jex A.R."/>
            <person name="Li B."/>
            <person name="Liu S."/>
            <person name="Yang L."/>
            <person name="Xiong Z."/>
            <person name="Li Y."/>
            <person name="Cantacessi C."/>
            <person name="Hall R.S."/>
            <person name="Xu X."/>
            <person name="Chen F."/>
            <person name="Wu X."/>
            <person name="Zerlotini A."/>
            <person name="Oliveira G."/>
            <person name="Hofmann A."/>
            <person name="Zhang G."/>
            <person name="Fang X."/>
            <person name="Kang Y."/>
            <person name="Campbell B.E."/>
            <person name="Loukas A."/>
            <person name="Ranganathan S."/>
            <person name="Rollinson D."/>
            <person name="Rinaldi G."/>
            <person name="Brindley P.J."/>
            <person name="Yang H."/>
            <person name="Wang J."/>
            <person name="Wang J."/>
            <person name="Gasser R.B."/>
        </authorList>
    </citation>
    <scope>NUCLEOTIDE SEQUENCE [LARGE SCALE GENOMIC DNA]</scope>
</reference>
<proteinExistence type="predicted"/>
<accession>A0A095C8S9</accession>
<evidence type="ECO:0000313" key="1">
    <source>
        <dbReference type="EMBL" id="KGB38638.1"/>
    </source>
</evidence>
<name>A0A095C8S9_SCHHA</name>
<dbReference type="EMBL" id="KL251051">
    <property type="protein sequence ID" value="KGB38638.1"/>
    <property type="molecule type" value="Genomic_DNA"/>
</dbReference>
<sequence>MDHYKVVTELLFEISNKFKLVNNHSFEYPHANGQTTYSGKESKNKQELTDPTITAFEYFMGSNAAMPNVKKLLSSLKEVHSNNNNH</sequence>
<organism evidence="1">
    <name type="scientific">Schistosoma haematobium</name>
    <name type="common">Blood fluke</name>
    <dbReference type="NCBI Taxonomy" id="6185"/>
    <lineage>
        <taxon>Eukaryota</taxon>
        <taxon>Metazoa</taxon>
        <taxon>Spiralia</taxon>
        <taxon>Lophotrochozoa</taxon>
        <taxon>Platyhelminthes</taxon>
        <taxon>Trematoda</taxon>
        <taxon>Digenea</taxon>
        <taxon>Strigeidida</taxon>
        <taxon>Schistosomatoidea</taxon>
        <taxon>Schistosomatidae</taxon>
        <taxon>Schistosoma</taxon>
    </lineage>
</organism>
<gene>
    <name evidence="1" type="ORF">MS3_07034</name>
</gene>
<protein>
    <submittedName>
        <fullName evidence="1">Uncharacterized protein</fullName>
    </submittedName>
</protein>
<dbReference type="AlphaFoldDB" id="A0A095C8S9"/>